<dbReference type="PANTHER" id="PTHR43649:SF33">
    <property type="entry name" value="POLYGALACTURONAN_RHAMNOGALACTURONAN-BINDING PROTEIN YTCQ"/>
    <property type="match status" value="1"/>
</dbReference>
<organism evidence="2 3">
    <name type="scientific">Glycomyces harbinensis</name>
    <dbReference type="NCBI Taxonomy" id="58114"/>
    <lineage>
        <taxon>Bacteria</taxon>
        <taxon>Bacillati</taxon>
        <taxon>Actinomycetota</taxon>
        <taxon>Actinomycetes</taxon>
        <taxon>Glycomycetales</taxon>
        <taxon>Glycomycetaceae</taxon>
        <taxon>Glycomyces</taxon>
    </lineage>
</organism>
<gene>
    <name evidence="2" type="ORF">SAMN05216270_12438</name>
</gene>
<accession>A0A1G7DD14</accession>
<evidence type="ECO:0000313" key="2">
    <source>
        <dbReference type="EMBL" id="SDE49514.1"/>
    </source>
</evidence>
<sequence length="534" mass="58212">MTHTTERRGTAALAGIASAALLLSACGGGGEDDNALHILVVKHALTGPMADMAWVDELEDAAGIPIEWEEVSADWDQKKSTMLAAGDIPDLIIGTNAITDADMVTFTGLFEDLGDDMDSLPNVQAMFDALPETELMATRPDGEVFSVPSYRRFWPQTATRQYVNQQWLDNLGLEQPTTWDELHEVLLAFKNEDANGNGDPDDEIPVDWSPAGEGGFGYFQPTVFLGSLGLPTTNGGGSGYFVENGEVGNFLTDPRYMELVSFLHELYADGLVSQDVMTQDYSAYQSVGRGDGDVAKVGFSWGWTASDRFGPQLADQYAPIAPLAADASMSADDLAWTYDSYSLNYGLNTITMSAQSEKKDAALKVIDAFYDQDLSLQALWGDFGENIEELGNNAYTVLPPADETLDSSSWKWTTTLADNSPGWIRDDIEVTLPTDIQEAVEDEAPLTDALANIDPASDIWPGELVKMSAEDSSSLALLHTDILGQAMQRWATWITEGGVESEWDDYVSQLEGLGLTEAVEIHQRYYDEYLASQG</sequence>
<dbReference type="InterPro" id="IPR050490">
    <property type="entry name" value="Bact_solute-bd_prot1"/>
</dbReference>
<dbReference type="SUPFAM" id="SSF53850">
    <property type="entry name" value="Periplasmic binding protein-like II"/>
    <property type="match status" value="1"/>
</dbReference>
<evidence type="ECO:0000313" key="3">
    <source>
        <dbReference type="Proteomes" id="UP000198949"/>
    </source>
</evidence>
<dbReference type="Gene3D" id="3.40.190.10">
    <property type="entry name" value="Periplasmic binding protein-like II"/>
    <property type="match status" value="2"/>
</dbReference>
<dbReference type="Proteomes" id="UP000198949">
    <property type="component" value="Unassembled WGS sequence"/>
</dbReference>
<dbReference type="OrthoDB" id="3225049at2"/>
<dbReference type="AlphaFoldDB" id="A0A1G7DD14"/>
<keyword evidence="1" id="KW-0732">Signal</keyword>
<proteinExistence type="predicted"/>
<name>A0A1G7DD14_9ACTN</name>
<dbReference type="RefSeq" id="WP_091040487.1">
    <property type="nucleotide sequence ID" value="NZ_FNAD01000024.1"/>
</dbReference>
<evidence type="ECO:0000256" key="1">
    <source>
        <dbReference type="ARBA" id="ARBA00022729"/>
    </source>
</evidence>
<dbReference type="STRING" id="58114.SAMN05216270_12438"/>
<dbReference type="EMBL" id="FNAD01000024">
    <property type="protein sequence ID" value="SDE49514.1"/>
    <property type="molecule type" value="Genomic_DNA"/>
</dbReference>
<dbReference type="PROSITE" id="PS51257">
    <property type="entry name" value="PROKAR_LIPOPROTEIN"/>
    <property type="match status" value="1"/>
</dbReference>
<dbReference type="PANTHER" id="PTHR43649">
    <property type="entry name" value="ARABINOSE-BINDING PROTEIN-RELATED"/>
    <property type="match status" value="1"/>
</dbReference>
<keyword evidence="3" id="KW-1185">Reference proteome</keyword>
<reference evidence="3" key="1">
    <citation type="submission" date="2016-10" db="EMBL/GenBank/DDBJ databases">
        <authorList>
            <person name="Varghese N."/>
            <person name="Submissions S."/>
        </authorList>
    </citation>
    <scope>NUCLEOTIDE SEQUENCE [LARGE SCALE GENOMIC DNA]</scope>
    <source>
        <strain evidence="3">CGMCC 4.3516</strain>
    </source>
</reference>
<protein>
    <submittedName>
        <fullName evidence="2">Putative aldouronate transport system substrate-binding protein</fullName>
    </submittedName>
</protein>